<feature type="compositionally biased region" description="Basic and acidic residues" evidence="4">
    <location>
        <begin position="904"/>
        <end position="920"/>
    </location>
</feature>
<dbReference type="Gene3D" id="2.40.70.10">
    <property type="entry name" value="Acid Proteases"/>
    <property type="match status" value="1"/>
</dbReference>
<evidence type="ECO:0000256" key="1">
    <source>
        <dbReference type="ARBA" id="ARBA00022664"/>
    </source>
</evidence>
<accession>A0A2S4V2W0</accession>
<evidence type="ECO:0000256" key="3">
    <source>
        <dbReference type="PROSITE-ProRule" id="PRU00047"/>
    </source>
</evidence>
<comment type="caution">
    <text evidence="6">The sequence shown here is derived from an EMBL/GenBank/DDBJ whole genome shotgun (WGS) entry which is preliminary data.</text>
</comment>
<evidence type="ECO:0000259" key="5">
    <source>
        <dbReference type="PROSITE" id="PS50158"/>
    </source>
</evidence>
<dbReference type="SMART" id="SM00343">
    <property type="entry name" value="ZnF_C2HC"/>
    <property type="match status" value="1"/>
</dbReference>
<keyword evidence="2" id="KW-0645">Protease</keyword>
<feature type="compositionally biased region" description="Polar residues" evidence="4">
    <location>
        <begin position="73"/>
        <end position="89"/>
    </location>
</feature>
<evidence type="ECO:0000256" key="2">
    <source>
        <dbReference type="ARBA" id="ARBA00022750"/>
    </source>
</evidence>
<keyword evidence="3" id="KW-0863">Zinc-finger</keyword>
<feature type="region of interest" description="Disordered" evidence="4">
    <location>
        <begin position="886"/>
        <end position="927"/>
    </location>
</feature>
<dbReference type="GO" id="GO:0003676">
    <property type="term" value="F:nucleic acid binding"/>
    <property type="evidence" value="ECO:0007669"/>
    <property type="project" value="InterPro"/>
</dbReference>
<gene>
    <name evidence="6" type="ORF">PSTT_10815</name>
</gene>
<feature type="compositionally biased region" description="Basic and acidic residues" evidence="4">
    <location>
        <begin position="183"/>
        <end position="196"/>
    </location>
</feature>
<feature type="compositionally biased region" description="Low complexity" evidence="4">
    <location>
        <begin position="322"/>
        <end position="342"/>
    </location>
</feature>
<dbReference type="InterPro" id="IPR001878">
    <property type="entry name" value="Znf_CCHC"/>
</dbReference>
<feature type="region of interest" description="Disordered" evidence="4">
    <location>
        <begin position="150"/>
        <end position="436"/>
    </location>
</feature>
<dbReference type="AlphaFoldDB" id="A0A2S4V2W0"/>
<feature type="compositionally biased region" description="Polar residues" evidence="4">
    <location>
        <begin position="343"/>
        <end position="354"/>
    </location>
</feature>
<protein>
    <recommendedName>
        <fullName evidence="5">CCHC-type domain-containing protein</fullName>
    </recommendedName>
</protein>
<evidence type="ECO:0000313" key="7">
    <source>
        <dbReference type="Proteomes" id="UP000239156"/>
    </source>
</evidence>
<feature type="compositionally biased region" description="Basic and acidic residues" evidence="4">
    <location>
        <begin position="94"/>
        <end position="107"/>
    </location>
</feature>
<keyword evidence="2" id="KW-0378">Hydrolase</keyword>
<proteinExistence type="predicted"/>
<dbReference type="Proteomes" id="UP000239156">
    <property type="component" value="Unassembled WGS sequence"/>
</dbReference>
<name>A0A2S4V2W0_9BASI</name>
<dbReference type="SUPFAM" id="SSF50630">
    <property type="entry name" value="Acid proteases"/>
    <property type="match status" value="1"/>
</dbReference>
<reference evidence="6" key="1">
    <citation type="submission" date="2017-12" db="EMBL/GenBank/DDBJ databases">
        <title>Gene loss provides genomic basis for host adaptation in cereal stripe rust fungi.</title>
        <authorList>
            <person name="Xia C."/>
        </authorList>
    </citation>
    <scope>NUCLEOTIDE SEQUENCE [LARGE SCALE GENOMIC DNA]</scope>
    <source>
        <strain evidence="6">93-210</strain>
    </source>
</reference>
<feature type="compositionally biased region" description="Low complexity" evidence="4">
    <location>
        <begin position="280"/>
        <end position="298"/>
    </location>
</feature>
<dbReference type="Pfam" id="PF00098">
    <property type="entry name" value="zf-CCHC"/>
    <property type="match status" value="1"/>
</dbReference>
<keyword evidence="3" id="KW-0862">Zinc</keyword>
<dbReference type="GO" id="GO:0004190">
    <property type="term" value="F:aspartic-type endopeptidase activity"/>
    <property type="evidence" value="ECO:0007669"/>
    <property type="project" value="UniProtKB-KW"/>
</dbReference>
<feature type="domain" description="CCHC-type" evidence="5">
    <location>
        <begin position="937"/>
        <end position="952"/>
    </location>
</feature>
<keyword evidence="1" id="KW-0507">mRNA processing</keyword>
<feature type="compositionally biased region" description="Polar residues" evidence="4">
    <location>
        <begin position="25"/>
        <end position="36"/>
    </location>
</feature>
<dbReference type="GO" id="GO:0008270">
    <property type="term" value="F:zinc ion binding"/>
    <property type="evidence" value="ECO:0007669"/>
    <property type="project" value="UniProtKB-KW"/>
</dbReference>
<organism evidence="6 7">
    <name type="scientific">Puccinia striiformis</name>
    <dbReference type="NCBI Taxonomy" id="27350"/>
    <lineage>
        <taxon>Eukaryota</taxon>
        <taxon>Fungi</taxon>
        <taxon>Dikarya</taxon>
        <taxon>Basidiomycota</taxon>
        <taxon>Pucciniomycotina</taxon>
        <taxon>Pucciniomycetes</taxon>
        <taxon>Pucciniales</taxon>
        <taxon>Pucciniaceae</taxon>
        <taxon>Puccinia</taxon>
    </lineage>
</organism>
<dbReference type="InterPro" id="IPR001969">
    <property type="entry name" value="Aspartic_peptidase_AS"/>
</dbReference>
<dbReference type="PROSITE" id="PS50158">
    <property type="entry name" value="ZF_CCHC"/>
    <property type="match status" value="1"/>
</dbReference>
<dbReference type="VEuPathDB" id="FungiDB:PSTT_10815"/>
<dbReference type="InterPro" id="IPR036875">
    <property type="entry name" value="Znf_CCHC_sf"/>
</dbReference>
<feature type="compositionally biased region" description="Polar residues" evidence="4">
    <location>
        <begin position="395"/>
        <end position="406"/>
    </location>
</feature>
<dbReference type="InterPro" id="IPR021109">
    <property type="entry name" value="Peptidase_aspartic_dom_sf"/>
</dbReference>
<feature type="compositionally biased region" description="Acidic residues" evidence="4">
    <location>
        <begin position="963"/>
        <end position="979"/>
    </location>
</feature>
<dbReference type="SUPFAM" id="SSF57756">
    <property type="entry name" value="Retrovirus zinc finger-like domains"/>
    <property type="match status" value="1"/>
</dbReference>
<feature type="compositionally biased region" description="Polar residues" evidence="4">
    <location>
        <begin position="886"/>
        <end position="903"/>
    </location>
</feature>
<feature type="region of interest" description="Disordered" evidence="4">
    <location>
        <begin position="962"/>
        <end position="998"/>
    </location>
</feature>
<keyword evidence="7" id="KW-1185">Reference proteome</keyword>
<dbReference type="GO" id="GO:0006508">
    <property type="term" value="P:proteolysis"/>
    <property type="evidence" value="ECO:0007669"/>
    <property type="project" value="InterPro"/>
</dbReference>
<dbReference type="VEuPathDB" id="FungiDB:PSHT_02381"/>
<dbReference type="Gene3D" id="4.10.60.10">
    <property type="entry name" value="Zinc finger, CCHC-type"/>
    <property type="match status" value="1"/>
</dbReference>
<keyword evidence="3" id="KW-0479">Metal-binding</keyword>
<feature type="compositionally biased region" description="Polar residues" evidence="4">
    <location>
        <begin position="173"/>
        <end position="182"/>
    </location>
</feature>
<feature type="compositionally biased region" description="Low complexity" evidence="4">
    <location>
        <begin position="355"/>
        <end position="386"/>
    </location>
</feature>
<evidence type="ECO:0000256" key="4">
    <source>
        <dbReference type="SAM" id="MobiDB-lite"/>
    </source>
</evidence>
<feature type="region of interest" description="Disordered" evidence="4">
    <location>
        <begin position="1"/>
        <end position="107"/>
    </location>
</feature>
<dbReference type="PROSITE" id="PS00141">
    <property type="entry name" value="ASP_PROTEASE"/>
    <property type="match status" value="1"/>
</dbReference>
<dbReference type="EMBL" id="PKSL01000119">
    <property type="protein sequence ID" value="POW03869.1"/>
    <property type="molecule type" value="Genomic_DNA"/>
</dbReference>
<dbReference type="GO" id="GO:0006397">
    <property type="term" value="P:mRNA processing"/>
    <property type="evidence" value="ECO:0007669"/>
    <property type="project" value="UniProtKB-KW"/>
</dbReference>
<evidence type="ECO:0000313" key="6">
    <source>
        <dbReference type="EMBL" id="POW03869.1"/>
    </source>
</evidence>
<feature type="compositionally biased region" description="Basic and acidic residues" evidence="4">
    <location>
        <begin position="250"/>
        <end position="264"/>
    </location>
</feature>
<sequence>MGAHLRNGGNISIEQHQLDLEQRQRAQPGTPGSSASGRKREFRLSPAAQQLRESWRANVLNRGPDATRETLPSAGSSSGFNSGRGTLDQSGELDADHYDAGDESTTDRRQREFAAQYDYQNQPSGQRSLNPSNHDHLDAAAAYPQRECYRGVRRRDGSSSSTETLRGAVRDVASSTRLQLHGSTERRVEPSDHHSGYDPIDEDGSRDRRALPGMESVTGPSRVGSTGNHWYHGQRSRDGYAPHKIPPYSDSDHGGPGDKSRDSRATTSPTRDQSVPGAWPTSAPRAPRPTTAATTATSIQRFPERRVDVAASAGKPFPPPESGSSASISAPSTALPSPSGTSISSAAPTYVQSGAASSATIPSTTQQSPPSPSAARQSSSAARQTSYEAKGLSRPTHQSSRSQQLHDANGRRRRTNAEKGKTRQSTPSRPSLDSDDHFSPVLFDFDDLSSPSNKEFLLNNVNNDFSRDAPFLLEDRLKDLFSSFLSEMTNAVQSMPTSLLETSIQDFSAVVCSEMREIVTTEIIPTMLESALTCISDVARDKQIPEYREHFLAFENKFAEKVTSIQDTIYEIDNNTIAGLLSLKQRFNDFDSDTHKRFTAMNDKPNDAIQQDDSRAERVNRKLNDISATINNMNYKLSQFVSSPSTGARDTPPHIVEPPAAPANVATVSFAAPRNTEAPERRENNRVTTASVGGYALLDHGTLDVDLRRELWRGIHKSSDWEVFTGEMPYNHELWIQHIDVFANDYMMSDAMVISRLSACLTKTAKSWYISAKVGNDGKPWSWWKERFRHKFGTHNWKLKMRSDFESDRFHLGNPKVHDWFNTQRERLRAFYPELSEYLVCAKLLDQCPKQLIHAVKSRFKKDDTELTYEELVIIVEDIVSNPTAQYRPSLHQPTNRSNWKDNSQTKRPDAAKAEGDIKKTSTASPAPPFNKTSVICNACKQPGHYSRECPKRKTRVNNIDLDQQEEGVDSHNEEDDANDSPGSYDGDQDIPPDSFIGVIEHGDGERHSLDLPIFAIECDVCPSLSIADVQAAAHQPQQWDDSLKVSHVEDARLMKCKPDQGKAHLTGRANLTAVLINESSFLCLLDSGASCSVVSQQLLDKIKPTWKDSLLPINHAQFHSCSDKLEAMGVIELPLIFPHTKGSVRLQAEFVVMKNARIRYLILGNDYLHLYGFDITNSKERFFTIGNENKRKKFSFRDTLATPTPVTSEVAIVTPAPSTVQAFVDGDLSDAHISDKLSVDERQG</sequence>
<keyword evidence="2" id="KW-0064">Aspartyl protease</keyword>